<comment type="caution">
    <text evidence="3">The sequence shown here is derived from an EMBL/GenBank/DDBJ whole genome shotgun (WGS) entry which is preliminary data.</text>
</comment>
<dbReference type="AlphaFoldDB" id="A0A2A4AY24"/>
<gene>
    <name evidence="3" type="ORF">COC42_16495</name>
</gene>
<dbReference type="EMBL" id="NWMW01000003">
    <property type="protein sequence ID" value="PCD01833.1"/>
    <property type="molecule type" value="Genomic_DNA"/>
</dbReference>
<evidence type="ECO:0000256" key="1">
    <source>
        <dbReference type="SAM" id="Phobius"/>
    </source>
</evidence>
<dbReference type="InterPro" id="IPR027275">
    <property type="entry name" value="PRC-brl_dom"/>
</dbReference>
<feature type="domain" description="PRC-barrel" evidence="2">
    <location>
        <begin position="86"/>
        <end position="134"/>
    </location>
</feature>
<reference evidence="3 4" key="1">
    <citation type="submission" date="2017-09" db="EMBL/GenBank/DDBJ databases">
        <title>Sphingomonas spermidinifaciens 9NM-10, whole genome shotgun sequence.</title>
        <authorList>
            <person name="Feng G."/>
            <person name="Zhu H."/>
        </authorList>
    </citation>
    <scope>NUCLEOTIDE SEQUENCE [LARGE SCALE GENOMIC DNA]</scope>
    <source>
        <strain evidence="3 4">9NM-10</strain>
    </source>
</reference>
<dbReference type="Pfam" id="PF05239">
    <property type="entry name" value="PRC"/>
    <property type="match status" value="1"/>
</dbReference>
<evidence type="ECO:0000313" key="3">
    <source>
        <dbReference type="EMBL" id="PCD01833.1"/>
    </source>
</evidence>
<dbReference type="InterPro" id="IPR011033">
    <property type="entry name" value="PRC_barrel-like_sf"/>
</dbReference>
<protein>
    <submittedName>
        <fullName evidence="3">Photosystem reaction center subunit H</fullName>
    </submittedName>
</protein>
<organism evidence="3 4">
    <name type="scientific">Sphingomonas spermidinifaciens</name>
    <dbReference type="NCBI Taxonomy" id="1141889"/>
    <lineage>
        <taxon>Bacteria</taxon>
        <taxon>Pseudomonadati</taxon>
        <taxon>Pseudomonadota</taxon>
        <taxon>Alphaproteobacteria</taxon>
        <taxon>Sphingomonadales</taxon>
        <taxon>Sphingomonadaceae</taxon>
        <taxon>Sphingomonas</taxon>
    </lineage>
</organism>
<evidence type="ECO:0000259" key="2">
    <source>
        <dbReference type="Pfam" id="PF05239"/>
    </source>
</evidence>
<feature type="transmembrane region" description="Helical" evidence="1">
    <location>
        <begin position="12"/>
        <end position="30"/>
    </location>
</feature>
<evidence type="ECO:0000313" key="4">
    <source>
        <dbReference type="Proteomes" id="UP000218366"/>
    </source>
</evidence>
<name>A0A2A4AY24_9SPHN</name>
<dbReference type="Proteomes" id="UP000218366">
    <property type="component" value="Unassembled WGS sequence"/>
</dbReference>
<keyword evidence="1" id="KW-1133">Transmembrane helix</keyword>
<dbReference type="Gene3D" id="2.30.30.240">
    <property type="entry name" value="PRC-barrel domain"/>
    <property type="match status" value="1"/>
</dbReference>
<dbReference type="OrthoDB" id="7619970at2"/>
<keyword evidence="1" id="KW-0472">Membrane</keyword>
<dbReference type="SUPFAM" id="SSF50346">
    <property type="entry name" value="PRC-barrel domain"/>
    <property type="match status" value="1"/>
</dbReference>
<keyword evidence="1" id="KW-0812">Transmembrane</keyword>
<sequence>MIAAMMTAANLGARVTGWGFVVFAVGSVAWSLVGLSSGQTNLLLTNGFLTIVNLVGIWRWLGRQARYDKGGERAQRDSRDTDAETKIALGTIVGARVVDRDGTAIGHVADAMLGCENHAIAYLVIGCGGVGGVGETLHAVAPDRLSFGETLRFEGRREDLCALPALAPDDWPGQKPEAA</sequence>
<accession>A0A2A4AY24</accession>
<keyword evidence="4" id="KW-1185">Reference proteome</keyword>
<proteinExistence type="predicted"/>
<feature type="transmembrane region" description="Helical" evidence="1">
    <location>
        <begin position="42"/>
        <end position="61"/>
    </location>
</feature>